<dbReference type="UniPathway" id="UPA00148"/>
<feature type="domain" description="Tetrapyrrole methylase" evidence="6">
    <location>
        <begin position="42"/>
        <end position="228"/>
    </location>
</feature>
<dbReference type="GO" id="GO:0009236">
    <property type="term" value="P:cobalamin biosynthetic process"/>
    <property type="evidence" value="ECO:0007669"/>
    <property type="project" value="UniProtKB-UniPathway"/>
</dbReference>
<comment type="caution">
    <text evidence="7">The sequence shown here is derived from an EMBL/GenBank/DDBJ whole genome shotgun (WGS) entry which is preliminary data.</text>
</comment>
<evidence type="ECO:0000313" key="8">
    <source>
        <dbReference type="Proteomes" id="UP000294881"/>
    </source>
</evidence>
<dbReference type="GO" id="GO:0008276">
    <property type="term" value="F:protein methyltransferase activity"/>
    <property type="evidence" value="ECO:0007669"/>
    <property type="project" value="InterPro"/>
</dbReference>
<evidence type="ECO:0000259" key="6">
    <source>
        <dbReference type="Pfam" id="PF00590"/>
    </source>
</evidence>
<dbReference type="InterPro" id="IPR006365">
    <property type="entry name" value="Cbl_synth_CobL"/>
</dbReference>
<dbReference type="Pfam" id="PF00590">
    <property type="entry name" value="TP_methylase"/>
    <property type="match status" value="1"/>
</dbReference>
<evidence type="ECO:0000313" key="7">
    <source>
        <dbReference type="EMBL" id="TCO15145.1"/>
    </source>
</evidence>
<keyword evidence="2" id="KW-0169">Cobalamin biosynthesis</keyword>
<dbReference type="NCBIfam" id="TIGR02469">
    <property type="entry name" value="CbiT"/>
    <property type="match status" value="1"/>
</dbReference>
<dbReference type="Proteomes" id="UP000294881">
    <property type="component" value="Unassembled WGS sequence"/>
</dbReference>
<dbReference type="InterPro" id="IPR035996">
    <property type="entry name" value="4pyrrol_Methylase_sf"/>
</dbReference>
<accession>A0A4R2GXE6</accession>
<dbReference type="AlphaFoldDB" id="A0A4R2GXE6"/>
<reference evidence="7 8" key="1">
    <citation type="submission" date="2019-03" db="EMBL/GenBank/DDBJ databases">
        <title>Genomic Encyclopedia of Type Strains, Phase IV (KMG-IV): sequencing the most valuable type-strain genomes for metagenomic binning, comparative biology and taxonomic classification.</title>
        <authorList>
            <person name="Goeker M."/>
        </authorList>
    </citation>
    <scope>NUCLEOTIDE SEQUENCE [LARGE SCALE GENOMIC DNA]</scope>
    <source>
        <strain evidence="7 8">DSM 22958</strain>
    </source>
</reference>
<keyword evidence="4 7" id="KW-0808">Transferase</keyword>
<organism evidence="7 8">
    <name type="scientific">Camelimonas lactis</name>
    <dbReference type="NCBI Taxonomy" id="659006"/>
    <lineage>
        <taxon>Bacteria</taxon>
        <taxon>Pseudomonadati</taxon>
        <taxon>Pseudomonadota</taxon>
        <taxon>Alphaproteobacteria</taxon>
        <taxon>Hyphomicrobiales</taxon>
        <taxon>Chelatococcaceae</taxon>
        <taxon>Camelimonas</taxon>
    </lineage>
</organism>
<protein>
    <submittedName>
        <fullName evidence="7">Precorrin-6Y C5,15-methyltransferase (Decarboxylating)</fullName>
    </submittedName>
</protein>
<dbReference type="GO" id="GO:0032259">
    <property type="term" value="P:methylation"/>
    <property type="evidence" value="ECO:0007669"/>
    <property type="project" value="UniProtKB-KW"/>
</dbReference>
<dbReference type="InterPro" id="IPR000878">
    <property type="entry name" value="4pyrrol_Mease"/>
</dbReference>
<keyword evidence="3 7" id="KW-0489">Methyltransferase</keyword>
<dbReference type="InterPro" id="IPR014776">
    <property type="entry name" value="4pyrrole_Mease_sub2"/>
</dbReference>
<dbReference type="InterPro" id="IPR014008">
    <property type="entry name" value="Cbl_synth_MTase_CbiT"/>
</dbReference>
<evidence type="ECO:0000256" key="3">
    <source>
        <dbReference type="ARBA" id="ARBA00022603"/>
    </source>
</evidence>
<dbReference type="CDD" id="cd11644">
    <property type="entry name" value="Precorrin-6Y-MT"/>
    <property type="match status" value="1"/>
</dbReference>
<dbReference type="SUPFAM" id="SSF53790">
    <property type="entry name" value="Tetrapyrrole methylase"/>
    <property type="match status" value="1"/>
</dbReference>
<evidence type="ECO:0000256" key="5">
    <source>
        <dbReference type="ARBA" id="ARBA00022691"/>
    </source>
</evidence>
<evidence type="ECO:0000256" key="4">
    <source>
        <dbReference type="ARBA" id="ARBA00022679"/>
    </source>
</evidence>
<dbReference type="InterPro" id="IPR050714">
    <property type="entry name" value="Cobalamin_biosynth_MTase"/>
</dbReference>
<dbReference type="InterPro" id="IPR029063">
    <property type="entry name" value="SAM-dependent_MTases_sf"/>
</dbReference>
<dbReference type="EMBL" id="SLWL01000002">
    <property type="protein sequence ID" value="TCO15145.1"/>
    <property type="molecule type" value="Genomic_DNA"/>
</dbReference>
<dbReference type="CDD" id="cd02440">
    <property type="entry name" value="AdoMet_MTases"/>
    <property type="match status" value="1"/>
</dbReference>
<keyword evidence="8" id="KW-1185">Reference proteome</keyword>
<name>A0A4R2GXE6_9HYPH</name>
<keyword evidence="5" id="KW-0949">S-adenosyl-L-methionine</keyword>
<dbReference type="PIRSF" id="PIRSF036428">
    <property type="entry name" value="CobL"/>
    <property type="match status" value="1"/>
</dbReference>
<dbReference type="PANTHER" id="PTHR43182:SF1">
    <property type="entry name" value="COBALT-PRECORRIN-7 C(5)-METHYLTRANSFERASE"/>
    <property type="match status" value="1"/>
</dbReference>
<dbReference type="Pfam" id="PF01135">
    <property type="entry name" value="PCMT"/>
    <property type="match status" value="1"/>
</dbReference>
<dbReference type="Gene3D" id="3.40.50.150">
    <property type="entry name" value="Vaccinia Virus protein VP39"/>
    <property type="match status" value="1"/>
</dbReference>
<proteinExistence type="predicted"/>
<dbReference type="Gene3D" id="3.30.950.10">
    <property type="entry name" value="Methyltransferase, Cobalt-precorrin-4 Transmethylase, Domain 2"/>
    <property type="match status" value="1"/>
</dbReference>
<dbReference type="NCBIfam" id="TIGR02467">
    <property type="entry name" value="CbiE"/>
    <property type="match status" value="1"/>
</dbReference>
<evidence type="ECO:0000256" key="2">
    <source>
        <dbReference type="ARBA" id="ARBA00022573"/>
    </source>
</evidence>
<gene>
    <name evidence="7" type="ORF">EV666_102123</name>
</gene>
<evidence type="ECO:0000256" key="1">
    <source>
        <dbReference type="ARBA" id="ARBA00004953"/>
    </source>
</evidence>
<dbReference type="SUPFAM" id="SSF53335">
    <property type="entry name" value="S-adenosyl-L-methionine-dependent methyltransferases"/>
    <property type="match status" value="1"/>
</dbReference>
<sequence length="438" mass="45006">MASSNDGRAEVASAAGIMTAAGKERAAGMTGASGQDAPRPWLHVVGLGEDGLDGLGAGARQAIGDAHVVFGGQRHLELAAAAITGEASPWPTPFDAGLAAVLARRGAAVCVLASGDPMHYGVGATLARHVPIAEMKVWPAPSSFSLAAARLGWALQDVTLLSLHGRDEDALRAHLFPGMRLLVLTSDGAAPARLGRMLADAGFGASGAWVLEALGGSRERVTATTAGAMGEAQFDPLNVLALELSAHAPVEPAPLGVGLDDSFFDHDGQITKREVRAVTLAALAPLPGQLLWDVGAGSGSIGVEWLRLSPAMRAIAIERDPARAERARANAARLGVPRLDLRMGAAPEAFAGLPQPDAIFIGGGACETVVESARAALKPGGRLVINAVTLETQALLTTLRQRHGGDLISLAVARAAPVGGLTGWRAAMPIVQWRWSKP</sequence>
<comment type="pathway">
    <text evidence="1">Cofactor biosynthesis; adenosylcobalamin biosynthesis.</text>
</comment>
<dbReference type="PANTHER" id="PTHR43182">
    <property type="entry name" value="COBALT-PRECORRIN-6B C(15)-METHYLTRANSFERASE (DECARBOXYLATING)"/>
    <property type="match status" value="1"/>
</dbReference>
<dbReference type="Gene3D" id="3.40.1010.10">
    <property type="entry name" value="Cobalt-precorrin-4 Transmethylase, Domain 1"/>
    <property type="match status" value="1"/>
</dbReference>
<dbReference type="InterPro" id="IPR014777">
    <property type="entry name" value="4pyrrole_Mease_sub1"/>
</dbReference>
<dbReference type="InterPro" id="IPR012818">
    <property type="entry name" value="CbiE"/>
</dbReference>